<evidence type="ECO:0000313" key="6">
    <source>
        <dbReference type="EMBL" id="CAH1400321.1"/>
    </source>
</evidence>
<dbReference type="InterPro" id="IPR045851">
    <property type="entry name" value="AMP-bd_C_sf"/>
</dbReference>
<evidence type="ECO:0000256" key="3">
    <source>
        <dbReference type="ARBA" id="ARBA00023140"/>
    </source>
</evidence>
<reference evidence="6" key="1">
    <citation type="submission" date="2022-01" db="EMBL/GenBank/DDBJ databases">
        <authorList>
            <person name="King R."/>
        </authorList>
    </citation>
    <scope>NUCLEOTIDE SEQUENCE</scope>
</reference>
<dbReference type="Pfam" id="PF13193">
    <property type="entry name" value="AMP-binding_C"/>
    <property type="match status" value="1"/>
</dbReference>
<dbReference type="EMBL" id="OV725080">
    <property type="protein sequence ID" value="CAH1400321.1"/>
    <property type="molecule type" value="Genomic_DNA"/>
</dbReference>
<dbReference type="InterPro" id="IPR025110">
    <property type="entry name" value="AMP-bd_C"/>
</dbReference>
<dbReference type="SUPFAM" id="SSF56801">
    <property type="entry name" value="Acetyl-CoA synthetase-like"/>
    <property type="match status" value="1"/>
</dbReference>
<dbReference type="InterPro" id="IPR042099">
    <property type="entry name" value="ANL_N_sf"/>
</dbReference>
<sequence length="591" mass="66006">MILKKCVDCIFLDTRHWLKSKIDVPIKMKIQINKYSTEIKSSAEKYIIKSPYNIEIPKKTYTELIWERYNKWKNHEAIVCGITNKKYTFTDLKEYSTIIGKCLVNEGLCGGDVLAIVLPNSPEYISIILGASGRGLTICSINHLYTPDEISHQIMNSGAKKIITYPEKVQDVMKAVDNLKAAKCLPPNFKILSIRVDEKSSTNLPKDIISLNDLVNRSAVTNSPKIVPSIIADESLAFISHSSGTTGLPKGVCLTHKNVVASILQMMEKHTTFFKETNDNHQDVIPIFLPIFHNYALEMVLCALYNGSKIVTLPKFEERTFLSTFKQHKATILFAVPPTILFLGSNPSVTEEHLKYLRVICSAAAPLGKDDIDRCLKKTPKDINIIHAYGQTEAMCCLTHTPFGHKNYTSVGKALANTELKVVDLLTGNSKGPNEEGEICFRGPQMSLGYLNNPEATKEAIDAEGWFHTGDVGYYDKDGFFYIVDRIKEMIKVKGFQVAPAELEHVLRSIPEIDAAGVIGIPDPRKGEVPVAFIKKKSGSSITESAIHEFLASKVAPFKLIEKYIYVESIPTSQSGKILRKELKKMYKPVN</sequence>
<evidence type="ECO:0000256" key="2">
    <source>
        <dbReference type="ARBA" id="ARBA00006432"/>
    </source>
</evidence>
<dbReference type="PANTHER" id="PTHR24096:SF422">
    <property type="entry name" value="BCDNA.GH02901"/>
    <property type="match status" value="1"/>
</dbReference>
<keyword evidence="7" id="KW-1185">Reference proteome</keyword>
<comment type="subcellular location">
    <subcellularLocation>
        <location evidence="1">Peroxisome</location>
    </subcellularLocation>
</comment>
<dbReference type="AlphaFoldDB" id="A0A9P0HE35"/>
<accession>A0A9P0HE35</accession>
<evidence type="ECO:0000313" key="7">
    <source>
        <dbReference type="Proteomes" id="UP001152798"/>
    </source>
</evidence>
<keyword evidence="3" id="KW-0576">Peroxisome</keyword>
<dbReference type="FunFam" id="3.30.300.30:FF:000007">
    <property type="entry name" value="4-coumarate--CoA ligase 2"/>
    <property type="match status" value="1"/>
</dbReference>
<dbReference type="GO" id="GO:0005777">
    <property type="term" value="C:peroxisome"/>
    <property type="evidence" value="ECO:0007669"/>
    <property type="project" value="UniProtKB-SubCell"/>
</dbReference>
<dbReference type="Pfam" id="PF00501">
    <property type="entry name" value="AMP-binding"/>
    <property type="match status" value="1"/>
</dbReference>
<evidence type="ECO:0000259" key="5">
    <source>
        <dbReference type="Pfam" id="PF13193"/>
    </source>
</evidence>
<dbReference type="Proteomes" id="UP001152798">
    <property type="component" value="Chromosome 4"/>
</dbReference>
<dbReference type="Gene3D" id="3.40.50.12780">
    <property type="entry name" value="N-terminal domain of ligase-like"/>
    <property type="match status" value="1"/>
</dbReference>
<protein>
    <submittedName>
        <fullName evidence="6">Uncharacterized protein</fullName>
    </submittedName>
</protein>
<feature type="domain" description="AMP-dependent synthetase/ligase" evidence="4">
    <location>
        <begin position="67"/>
        <end position="451"/>
    </location>
</feature>
<evidence type="ECO:0000259" key="4">
    <source>
        <dbReference type="Pfam" id="PF00501"/>
    </source>
</evidence>
<feature type="domain" description="AMP-binding enzyme C-terminal" evidence="5">
    <location>
        <begin position="502"/>
        <end position="577"/>
    </location>
</feature>
<dbReference type="Gene3D" id="3.30.300.30">
    <property type="match status" value="1"/>
</dbReference>
<dbReference type="InterPro" id="IPR000873">
    <property type="entry name" value="AMP-dep_synth/lig_dom"/>
</dbReference>
<gene>
    <name evidence="6" type="ORF">NEZAVI_LOCUS9590</name>
</gene>
<dbReference type="GO" id="GO:0004467">
    <property type="term" value="F:long-chain fatty acid-CoA ligase activity"/>
    <property type="evidence" value="ECO:0007669"/>
    <property type="project" value="TreeGrafter"/>
</dbReference>
<dbReference type="PROSITE" id="PS00455">
    <property type="entry name" value="AMP_BINDING"/>
    <property type="match status" value="1"/>
</dbReference>
<proteinExistence type="inferred from homology"/>
<dbReference type="GO" id="GO:0046949">
    <property type="term" value="P:fatty-acyl-CoA biosynthetic process"/>
    <property type="evidence" value="ECO:0007669"/>
    <property type="project" value="TreeGrafter"/>
</dbReference>
<name>A0A9P0HE35_NEZVI</name>
<dbReference type="CDD" id="cd05911">
    <property type="entry name" value="Firefly_Luc_like"/>
    <property type="match status" value="1"/>
</dbReference>
<dbReference type="PANTHER" id="PTHR24096">
    <property type="entry name" value="LONG-CHAIN-FATTY-ACID--COA LIGASE"/>
    <property type="match status" value="1"/>
</dbReference>
<comment type="similarity">
    <text evidence="2">Belongs to the ATP-dependent AMP-binding enzyme family.</text>
</comment>
<evidence type="ECO:0000256" key="1">
    <source>
        <dbReference type="ARBA" id="ARBA00004275"/>
    </source>
</evidence>
<dbReference type="OrthoDB" id="10253869at2759"/>
<organism evidence="6 7">
    <name type="scientific">Nezara viridula</name>
    <name type="common">Southern green stink bug</name>
    <name type="synonym">Cimex viridulus</name>
    <dbReference type="NCBI Taxonomy" id="85310"/>
    <lineage>
        <taxon>Eukaryota</taxon>
        <taxon>Metazoa</taxon>
        <taxon>Ecdysozoa</taxon>
        <taxon>Arthropoda</taxon>
        <taxon>Hexapoda</taxon>
        <taxon>Insecta</taxon>
        <taxon>Pterygota</taxon>
        <taxon>Neoptera</taxon>
        <taxon>Paraneoptera</taxon>
        <taxon>Hemiptera</taxon>
        <taxon>Heteroptera</taxon>
        <taxon>Panheteroptera</taxon>
        <taxon>Pentatomomorpha</taxon>
        <taxon>Pentatomoidea</taxon>
        <taxon>Pentatomidae</taxon>
        <taxon>Pentatominae</taxon>
        <taxon>Nezara</taxon>
    </lineage>
</organism>
<dbReference type="InterPro" id="IPR020845">
    <property type="entry name" value="AMP-binding_CS"/>
</dbReference>